<dbReference type="InterPro" id="IPR011893">
    <property type="entry name" value="Selenoprotein_Rdx-typ"/>
</dbReference>
<dbReference type="PANTHER" id="PTHR33638">
    <property type="entry name" value="SELENOPROTEIN H"/>
    <property type="match status" value="1"/>
</dbReference>
<dbReference type="Proteomes" id="UP001519460">
    <property type="component" value="Unassembled WGS sequence"/>
</dbReference>
<gene>
    <name evidence="2" type="ORF">BaRGS_00024684</name>
</gene>
<name>A0ABD0KAG4_9CAEN</name>
<dbReference type="SUPFAM" id="SSF52833">
    <property type="entry name" value="Thioredoxin-like"/>
    <property type="match status" value="1"/>
</dbReference>
<dbReference type="InterPro" id="IPR052674">
    <property type="entry name" value="SelWTH-like"/>
</dbReference>
<dbReference type="InterPro" id="IPR036249">
    <property type="entry name" value="Thioredoxin-like_sf"/>
</dbReference>
<comment type="caution">
    <text evidence="2">The sequence shown here is derived from an EMBL/GenBank/DDBJ whole genome shotgun (WGS) entry which is preliminary data.</text>
</comment>
<proteinExistence type="predicted"/>
<organism evidence="2 3">
    <name type="scientific">Batillaria attramentaria</name>
    <dbReference type="NCBI Taxonomy" id="370345"/>
    <lineage>
        <taxon>Eukaryota</taxon>
        <taxon>Metazoa</taxon>
        <taxon>Spiralia</taxon>
        <taxon>Lophotrochozoa</taxon>
        <taxon>Mollusca</taxon>
        <taxon>Gastropoda</taxon>
        <taxon>Caenogastropoda</taxon>
        <taxon>Sorbeoconcha</taxon>
        <taxon>Cerithioidea</taxon>
        <taxon>Batillariidae</taxon>
        <taxon>Batillaria</taxon>
    </lineage>
</organism>
<evidence type="ECO:0000256" key="1">
    <source>
        <dbReference type="ARBA" id="ARBA00023284"/>
    </source>
</evidence>
<accession>A0ABD0KAG4</accession>
<reference evidence="2 3" key="1">
    <citation type="journal article" date="2023" name="Sci. Data">
        <title>Genome assembly of the Korean intertidal mud-creeper Batillaria attramentaria.</title>
        <authorList>
            <person name="Patra A.K."/>
            <person name="Ho P.T."/>
            <person name="Jun S."/>
            <person name="Lee S.J."/>
            <person name="Kim Y."/>
            <person name="Won Y.J."/>
        </authorList>
    </citation>
    <scope>NUCLEOTIDE SEQUENCE [LARGE SCALE GENOMIC DNA]</scope>
    <source>
        <strain evidence="2">Wonlab-2016</strain>
    </source>
</reference>
<dbReference type="EMBL" id="JACVVK020000216">
    <property type="protein sequence ID" value="KAK7484072.1"/>
    <property type="molecule type" value="Genomic_DNA"/>
</dbReference>
<evidence type="ECO:0008006" key="4">
    <source>
        <dbReference type="Google" id="ProtNLM"/>
    </source>
</evidence>
<dbReference type="Pfam" id="PF10262">
    <property type="entry name" value="Rdx"/>
    <property type="match status" value="1"/>
</dbReference>
<dbReference type="Gene3D" id="3.40.30.10">
    <property type="entry name" value="Glutaredoxin"/>
    <property type="match status" value="1"/>
</dbReference>
<keyword evidence="3" id="KW-1185">Reference proteome</keyword>
<evidence type="ECO:0000313" key="2">
    <source>
        <dbReference type="EMBL" id="KAK7484072.1"/>
    </source>
</evidence>
<keyword evidence="1" id="KW-0676">Redox-active center</keyword>
<dbReference type="NCBIfam" id="TIGR02174">
    <property type="entry name" value="CXXU_selWTH"/>
    <property type="match status" value="1"/>
</dbReference>
<dbReference type="AlphaFoldDB" id="A0ABD0KAG4"/>
<dbReference type="PANTHER" id="PTHR33638:SF1">
    <property type="entry name" value="SELENOPROTEIN H"/>
    <property type="match status" value="1"/>
</dbReference>
<protein>
    <recommendedName>
        <fullName evidence="4">Selenoprotein H</fullName>
    </recommendedName>
</protein>
<evidence type="ECO:0000313" key="3">
    <source>
        <dbReference type="Proteomes" id="UP001519460"/>
    </source>
</evidence>
<sequence>MAVRQFTTESEETTNGHSFLLHESGESGNLADLKSPEILAGNYDINEDGDEAQARTESERRGRCCGGIIKRCAVQTSKTKFAQKRLQVQAFCRILVFRRKAEALSADLVKEFGDMDVSLNPVQPRRGSFEITLNPDSKNPVLVWSGLKKGPPRKLKFPESEVVIKEIKAHL</sequence>